<comment type="caution">
    <text evidence="4">The sequence shown here is derived from an EMBL/GenBank/DDBJ whole genome shotgun (WGS) entry which is preliminary data.</text>
</comment>
<sequence length="983" mass="100477">MAPSLFTLGTAALALAGDAAARQFVLEDTYDSSNFFDKFDFFESRYGTGNYNDVDLTSGYINYRNRADAKALGLVNSNNGEVYLGVDNTTVTRFPGVGRNSVRLESKSLYNKSLMVARFSHLPKPVCGAWSAFWSYGAPWPTKGELDWFEGWNNQASKLRCVHNVAAQLTTPKAVNKPAAHTYHSSEQGECTISSTGQTATVDTPNCDQWAPGQYQNQGCTTTADKSDPWGSSQGGIYAVERTDEYIKFFSWHHAAAPKDIDSDYPDTAAWGIPTMLISNDQCNINNHFKDQRLVINIDFCGVLAGEPNIWGGMCKASTGHDVCSSYVAENPSAFSDVYFKVKDIRIFKEGKKPVVSSTVSSSASASASQSASVSVSVSVSASGSVSEAASVSASSTASVSESASLSQSSSAQVSDKSVSVSDSASATATATATASASGSVTASASVSESASATVTASASGSVTASASVSGSVTEAATSSASVTASISGSASASTGISESGSVSDAATGSASVSQSSSQPASVSVSVSGSVSDAATGTITASAGLTQTGATSTKTGTVSGSVSDEDVCTDEDFSQTVTNKQTQTAIPGNSGSQTATDKQTQTSVTPSQSDSQGVTNKASQTSAPSVTSKTVSATGSVTDEDVCTDDDFTQTVTNKQTQTSVPTQSGSQSLTEKQTQTSVPVNSGSQIVTNQQTQTWVPTQSGSQTFTEKQTQTFVPDRSESQLVTSKQTQTSIPALGSSTEVDLTTSTVYTTKVSTITACPPSVTNCPGRIGQVVTETIALYTTICPVTDVPGPKPTVPVRGNDKPNPGPGPIPAPVPDVSTTVLTKTYVITKCPSTVPDCPIGSVTTKIITQTNSGPVVTRVPTGGVPVPVVTKIPTPPTQGAPPVATKILSLSSAPSIIPPPKPTGGRGNGTHNGGGGGGNKPPVVPGQNSTKPIITKPSTLTVTKPIGTASPSKPVVIANAAAQAGVSFAVVALAAFFTL</sequence>
<proteinExistence type="predicted"/>
<dbReference type="Gene3D" id="2.60.120.200">
    <property type="match status" value="1"/>
</dbReference>
<feature type="region of interest" description="Disordered" evidence="1">
    <location>
        <begin position="573"/>
        <end position="683"/>
    </location>
</feature>
<organism evidence="4 5">
    <name type="scientific">Colletotrichum trifolii</name>
    <dbReference type="NCBI Taxonomy" id="5466"/>
    <lineage>
        <taxon>Eukaryota</taxon>
        <taxon>Fungi</taxon>
        <taxon>Dikarya</taxon>
        <taxon>Ascomycota</taxon>
        <taxon>Pezizomycotina</taxon>
        <taxon>Sordariomycetes</taxon>
        <taxon>Hypocreomycetidae</taxon>
        <taxon>Glomerellales</taxon>
        <taxon>Glomerellaceae</taxon>
        <taxon>Colletotrichum</taxon>
        <taxon>Colletotrichum orbiculare species complex</taxon>
    </lineage>
</organism>
<dbReference type="EMBL" id="RYZW01000173">
    <property type="protein sequence ID" value="TDZ39713.1"/>
    <property type="molecule type" value="Genomic_DNA"/>
</dbReference>
<evidence type="ECO:0000313" key="4">
    <source>
        <dbReference type="EMBL" id="TDZ39713.1"/>
    </source>
</evidence>
<feature type="compositionally biased region" description="Polar residues" evidence="1">
    <location>
        <begin position="574"/>
        <end position="637"/>
    </location>
</feature>
<accession>A0A4R8QXL6</accession>
<feature type="transmembrane region" description="Helical" evidence="2">
    <location>
        <begin position="960"/>
        <end position="981"/>
    </location>
</feature>
<feature type="compositionally biased region" description="Polar residues" evidence="1">
    <location>
        <begin position="649"/>
        <end position="683"/>
    </location>
</feature>
<feature type="compositionally biased region" description="Acidic residues" evidence="1">
    <location>
        <begin position="638"/>
        <end position="648"/>
    </location>
</feature>
<dbReference type="InterPro" id="IPR050546">
    <property type="entry name" value="Glycosyl_Hydrlase_16"/>
</dbReference>
<dbReference type="STRING" id="5466.A0A4R8QXL6"/>
<evidence type="ECO:0000256" key="3">
    <source>
        <dbReference type="SAM" id="SignalP"/>
    </source>
</evidence>
<feature type="region of interest" description="Disordered" evidence="1">
    <location>
        <begin position="494"/>
        <end position="523"/>
    </location>
</feature>
<dbReference type="PANTHER" id="PTHR10963:SF24">
    <property type="entry name" value="GLYCOSIDASE C21B10.07-RELATED"/>
    <property type="match status" value="1"/>
</dbReference>
<name>A0A4R8QXL6_COLTR</name>
<dbReference type="SUPFAM" id="SSF49899">
    <property type="entry name" value="Concanavalin A-like lectins/glucanases"/>
    <property type="match status" value="1"/>
</dbReference>
<feature type="region of interest" description="Disordered" evidence="1">
    <location>
        <begin position="901"/>
        <end position="938"/>
    </location>
</feature>
<gene>
    <name evidence="4" type="ORF">CTRI78_v010514</name>
</gene>
<keyword evidence="2" id="KW-0812">Transmembrane</keyword>
<keyword evidence="5" id="KW-1185">Reference proteome</keyword>
<dbReference type="Pfam" id="PF26113">
    <property type="entry name" value="GH16_XgeA"/>
    <property type="match status" value="1"/>
</dbReference>
<keyword evidence="2" id="KW-1133">Transmembrane helix</keyword>
<evidence type="ECO:0000256" key="2">
    <source>
        <dbReference type="SAM" id="Phobius"/>
    </source>
</evidence>
<dbReference type="AlphaFoldDB" id="A0A4R8QXL6"/>
<evidence type="ECO:0000313" key="5">
    <source>
        <dbReference type="Proteomes" id="UP000295703"/>
    </source>
</evidence>
<dbReference type="PANTHER" id="PTHR10963">
    <property type="entry name" value="GLYCOSYL HYDROLASE-RELATED"/>
    <property type="match status" value="1"/>
</dbReference>
<dbReference type="CDD" id="cd02181">
    <property type="entry name" value="GH16_fungal_Lam16A_glucanase"/>
    <property type="match status" value="1"/>
</dbReference>
<keyword evidence="3" id="KW-0732">Signal</keyword>
<protein>
    <submittedName>
        <fullName evidence="4">Endo-1,3(4)-beta-glucanase</fullName>
    </submittedName>
</protein>
<dbReference type="GO" id="GO:0009251">
    <property type="term" value="P:glucan catabolic process"/>
    <property type="evidence" value="ECO:0007669"/>
    <property type="project" value="TreeGrafter"/>
</dbReference>
<feature type="chain" id="PRO_5020848735" evidence="3">
    <location>
        <begin position="22"/>
        <end position="983"/>
    </location>
</feature>
<reference evidence="4 5" key="1">
    <citation type="submission" date="2018-12" db="EMBL/GenBank/DDBJ databases">
        <title>Genome sequence and assembly of Colletotrichum trifolii.</title>
        <authorList>
            <person name="Gan P."/>
            <person name="Shirasu K."/>
        </authorList>
    </citation>
    <scope>NUCLEOTIDE SEQUENCE [LARGE SCALE GENOMIC DNA]</scope>
    <source>
        <strain evidence="4 5">543-2</strain>
    </source>
</reference>
<dbReference type="Proteomes" id="UP000295703">
    <property type="component" value="Unassembled WGS sequence"/>
</dbReference>
<feature type="signal peptide" evidence="3">
    <location>
        <begin position="1"/>
        <end position="21"/>
    </location>
</feature>
<feature type="compositionally biased region" description="Gly residues" evidence="1">
    <location>
        <begin position="908"/>
        <end position="923"/>
    </location>
</feature>
<dbReference type="InterPro" id="IPR013320">
    <property type="entry name" value="ConA-like_dom_sf"/>
</dbReference>
<evidence type="ECO:0000256" key="1">
    <source>
        <dbReference type="SAM" id="MobiDB-lite"/>
    </source>
</evidence>
<keyword evidence="2" id="KW-0472">Membrane</keyword>